<dbReference type="GO" id="GO:0043565">
    <property type="term" value="F:sequence-specific DNA binding"/>
    <property type="evidence" value="ECO:0007669"/>
    <property type="project" value="InterPro"/>
</dbReference>
<feature type="transmembrane region" description="Helical" evidence="4">
    <location>
        <begin position="299"/>
        <end position="317"/>
    </location>
</feature>
<dbReference type="EMBL" id="BDQX01000390">
    <property type="protein sequence ID" value="GBG11221.1"/>
    <property type="molecule type" value="Genomic_DNA"/>
</dbReference>
<comment type="caution">
    <text evidence="6">The sequence shown here is derived from an EMBL/GenBank/DDBJ whole genome shotgun (WGS) entry which is preliminary data.</text>
</comment>
<dbReference type="PROSITE" id="PS00041">
    <property type="entry name" value="HTH_ARAC_FAMILY_1"/>
    <property type="match status" value="1"/>
</dbReference>
<proteinExistence type="predicted"/>
<dbReference type="InterPro" id="IPR018060">
    <property type="entry name" value="HTH_AraC"/>
</dbReference>
<keyword evidence="4" id="KW-0472">Membrane</keyword>
<dbReference type="Gene3D" id="1.10.10.60">
    <property type="entry name" value="Homeodomain-like"/>
    <property type="match status" value="2"/>
</dbReference>
<sequence>MIARLKGSYFAKLMMSHLALTMLLITLSGGLLLNKTADMITKEMRSTGETQLASMREKLESQQLESYNSALLNKALSTVRVEAESEIQFFLTNGKGNNYYRITRLAQDLKTISMSLPMLHNLSFYFANDNFVVDQYFHNSPDNSPQAKLLQSDKPILTHQWFVRDVATQSLDKENKIVITYVYTLPYMARAEQIKGYMIVDLDAEKLIASVGEHLTANGEKLVVMSADGQVIGASSEWEDSMLQLVRKHLPKQEEQMVRVDDNVITLLPADQSRLNWHYALLRPQTSVLLTTQKMKSEIWMAGLAIALLGAAVSYMVSRKVYGPFRYITQRVRSASGYAKSGHNEIGWLEQALGFLDKQRAAYMTEKREKQWREAVLGKLDFTGEELLIPSEGCFMPVSLELEGMEYGRFAQLLVKSGEKSPLYEELLVLSANEAVIVYWCEEWRSDMEAIIRDRLQLAASAVPESFRYIAGFGTATNKLEGIPLSAAEAQTARRYGFLSEESGCISYRLIERRKGLYPELKLEPFDTLLRSGGRHELDQYLTMCETDLRGEEYSIEAIELVLMQLHLYASKAKMMLDGNENEPVAFVWQSTLGKAISELRQLSMTVVEQRTEKKNVRYERIFSGIKEYIDLHIHEDISLEQLSAITSYSKQFVCKLFKEELQLTFVEYLTIRRLEHAAQLLRTTTDPIGAIASRSGFRSSQYFSNKFKSKFGVTPVQYRSTRSEIRMAQHVPE</sequence>
<keyword evidence="7" id="KW-1185">Reference proteome</keyword>
<evidence type="ECO:0000256" key="1">
    <source>
        <dbReference type="ARBA" id="ARBA00023015"/>
    </source>
</evidence>
<keyword evidence="3" id="KW-0804">Transcription</keyword>
<feature type="domain" description="HTH araC/xylS-type" evidence="5">
    <location>
        <begin position="624"/>
        <end position="722"/>
    </location>
</feature>
<dbReference type="Proteomes" id="UP000245202">
    <property type="component" value="Unassembled WGS sequence"/>
</dbReference>
<keyword evidence="1" id="KW-0805">Transcription regulation</keyword>
<evidence type="ECO:0000256" key="2">
    <source>
        <dbReference type="ARBA" id="ARBA00023125"/>
    </source>
</evidence>
<dbReference type="InterPro" id="IPR020449">
    <property type="entry name" value="Tscrpt_reg_AraC-type_HTH"/>
</dbReference>
<keyword evidence="4" id="KW-0812">Transmembrane</keyword>
<dbReference type="PANTHER" id="PTHR43280:SF2">
    <property type="entry name" value="HTH-TYPE TRANSCRIPTIONAL REGULATOR EXSA"/>
    <property type="match status" value="1"/>
</dbReference>
<dbReference type="PANTHER" id="PTHR43280">
    <property type="entry name" value="ARAC-FAMILY TRANSCRIPTIONAL REGULATOR"/>
    <property type="match status" value="1"/>
</dbReference>
<dbReference type="PROSITE" id="PS01124">
    <property type="entry name" value="HTH_ARAC_FAMILY_2"/>
    <property type="match status" value="1"/>
</dbReference>
<dbReference type="InterPro" id="IPR018062">
    <property type="entry name" value="HTH_AraC-typ_CS"/>
</dbReference>
<organism evidence="6 7">
    <name type="scientific">Paenibacillus agaridevorans</name>
    <dbReference type="NCBI Taxonomy" id="171404"/>
    <lineage>
        <taxon>Bacteria</taxon>
        <taxon>Bacillati</taxon>
        <taxon>Bacillota</taxon>
        <taxon>Bacilli</taxon>
        <taxon>Bacillales</taxon>
        <taxon>Paenibacillaceae</taxon>
        <taxon>Paenibacillus</taxon>
    </lineage>
</organism>
<keyword evidence="4" id="KW-1133">Transmembrane helix</keyword>
<evidence type="ECO:0000259" key="5">
    <source>
        <dbReference type="PROSITE" id="PS01124"/>
    </source>
</evidence>
<dbReference type="Pfam" id="PF12833">
    <property type="entry name" value="HTH_18"/>
    <property type="match status" value="1"/>
</dbReference>
<accession>A0A2R5F4S5</accession>
<evidence type="ECO:0000256" key="4">
    <source>
        <dbReference type="SAM" id="Phobius"/>
    </source>
</evidence>
<reference evidence="6 7" key="1">
    <citation type="submission" date="2017-08" db="EMBL/GenBank/DDBJ databases">
        <title>Substantial Increase in Enzyme Production by Combined Drug-Resistance Mutations in Paenibacillus agaridevorans.</title>
        <authorList>
            <person name="Tanaka Y."/>
            <person name="Funane K."/>
            <person name="Hosaka T."/>
            <person name="Shiwa Y."/>
            <person name="Fujita N."/>
            <person name="Miyazaki T."/>
            <person name="Yoshikawa H."/>
            <person name="Murakami K."/>
            <person name="Kasahara K."/>
            <person name="Inaoka T."/>
            <person name="Hiraga Y."/>
            <person name="Ochi K."/>
        </authorList>
    </citation>
    <scope>NUCLEOTIDE SEQUENCE [LARGE SCALE GENOMIC DNA]</scope>
    <source>
        <strain evidence="6 7">T-3040</strain>
    </source>
</reference>
<dbReference type="GO" id="GO:0003700">
    <property type="term" value="F:DNA-binding transcription factor activity"/>
    <property type="evidence" value="ECO:0007669"/>
    <property type="project" value="InterPro"/>
</dbReference>
<dbReference type="SMART" id="SM00342">
    <property type="entry name" value="HTH_ARAC"/>
    <property type="match status" value="1"/>
</dbReference>
<evidence type="ECO:0000313" key="7">
    <source>
        <dbReference type="Proteomes" id="UP000245202"/>
    </source>
</evidence>
<dbReference type="InterPro" id="IPR009057">
    <property type="entry name" value="Homeodomain-like_sf"/>
</dbReference>
<dbReference type="PRINTS" id="PR00032">
    <property type="entry name" value="HTHARAC"/>
</dbReference>
<dbReference type="SUPFAM" id="SSF46689">
    <property type="entry name" value="Homeodomain-like"/>
    <property type="match status" value="1"/>
</dbReference>
<protein>
    <submittedName>
        <fullName evidence="6">AraC family transcriptional regulator</fullName>
    </submittedName>
</protein>
<dbReference type="AlphaFoldDB" id="A0A2R5F4S5"/>
<evidence type="ECO:0000313" key="6">
    <source>
        <dbReference type="EMBL" id="GBG11221.1"/>
    </source>
</evidence>
<evidence type="ECO:0000256" key="3">
    <source>
        <dbReference type="ARBA" id="ARBA00023163"/>
    </source>
</evidence>
<name>A0A2R5F4S5_9BACL</name>
<dbReference type="RefSeq" id="WP_108995563.1">
    <property type="nucleotide sequence ID" value="NZ_BDQX01000390.1"/>
</dbReference>
<keyword evidence="2" id="KW-0238">DNA-binding</keyword>
<gene>
    <name evidence="6" type="ORF">PAT3040_06013</name>
</gene>